<protein>
    <submittedName>
        <fullName evidence="1">Bifunctional phosphatase/peptidyl-prolyl cis-trans isomerase</fullName>
    </submittedName>
</protein>
<dbReference type="GO" id="GO:0005829">
    <property type="term" value="C:cytosol"/>
    <property type="evidence" value="ECO:0007669"/>
    <property type="project" value="TreeGrafter"/>
</dbReference>
<dbReference type="GO" id="GO:0016791">
    <property type="term" value="F:phosphatase activity"/>
    <property type="evidence" value="ECO:0007669"/>
    <property type="project" value="TreeGrafter"/>
</dbReference>
<dbReference type="RefSeq" id="WP_034293198.1">
    <property type="nucleotide sequence ID" value="NZ_CP091519.2"/>
</dbReference>
<name>A0A376BK78_9NEIS</name>
<reference evidence="1 2" key="1">
    <citation type="submission" date="2018-06" db="EMBL/GenBank/DDBJ databases">
        <authorList>
            <consortium name="Pathogen Informatics"/>
            <person name="Doyle S."/>
        </authorList>
    </citation>
    <scope>NUCLEOTIDE SEQUENCE [LARGE SCALE GENOMIC DNA]</scope>
    <source>
        <strain evidence="1 2">NCTC10283</strain>
    </source>
</reference>
<dbReference type="PANTHER" id="PTHR10000">
    <property type="entry name" value="PHOSPHOSERINE PHOSPHATASE"/>
    <property type="match status" value="1"/>
</dbReference>
<dbReference type="GO" id="GO:0016853">
    <property type="term" value="F:isomerase activity"/>
    <property type="evidence" value="ECO:0007669"/>
    <property type="project" value="UniProtKB-KW"/>
</dbReference>
<dbReference type="SUPFAM" id="SSF56784">
    <property type="entry name" value="HAD-like"/>
    <property type="match status" value="1"/>
</dbReference>
<dbReference type="NCBIfam" id="TIGR00099">
    <property type="entry name" value="Cof-subfamily"/>
    <property type="match status" value="1"/>
</dbReference>
<gene>
    <name evidence="1" type="ORF">NCTC10283_00088</name>
</gene>
<proteinExistence type="predicted"/>
<dbReference type="STRING" id="1120980.GCA_000745955_01484"/>
<dbReference type="SFLD" id="SFLDS00003">
    <property type="entry name" value="Haloacid_Dehalogenase"/>
    <property type="match status" value="1"/>
</dbReference>
<dbReference type="OrthoDB" id="5498330at2"/>
<evidence type="ECO:0000313" key="2">
    <source>
        <dbReference type="Proteomes" id="UP000254209"/>
    </source>
</evidence>
<dbReference type="InterPro" id="IPR023214">
    <property type="entry name" value="HAD_sf"/>
</dbReference>
<dbReference type="Pfam" id="PF08282">
    <property type="entry name" value="Hydrolase_3"/>
    <property type="match status" value="1"/>
</dbReference>
<sequence length="264" mass="28613">MFQPKIVFFDIDDTLWVKDEQRIPESAKIALKKLHNQGIITAIATGRTIAVLPEPILALAHECGVEMFVSINGQYVEYKGEKLVSFPLSADVAANTAAVFAGQGVAYACVARSGIFVSGLDARLQDAAGALNLPFGLDADYFKNHEVYQMLGFFPQEMDDVILPKLPSALRSIRWHKNGVDLLDNQGSKARGIQAALNVLGLTMAEAMAFGDELNDLEMIQAVGCGVAMGNAVDELKAVADFIAPRIDEDGIYRALVELQVIDK</sequence>
<organism evidence="1 2">
    <name type="scientific">Alysiella crassa</name>
    <dbReference type="NCBI Taxonomy" id="153491"/>
    <lineage>
        <taxon>Bacteria</taxon>
        <taxon>Pseudomonadati</taxon>
        <taxon>Pseudomonadota</taxon>
        <taxon>Betaproteobacteria</taxon>
        <taxon>Neisseriales</taxon>
        <taxon>Neisseriaceae</taxon>
        <taxon>Alysiella</taxon>
    </lineage>
</organism>
<dbReference type="GO" id="GO:0000287">
    <property type="term" value="F:magnesium ion binding"/>
    <property type="evidence" value="ECO:0007669"/>
    <property type="project" value="TreeGrafter"/>
</dbReference>
<dbReference type="Gene3D" id="3.40.50.1000">
    <property type="entry name" value="HAD superfamily/HAD-like"/>
    <property type="match status" value="1"/>
</dbReference>
<dbReference type="InterPro" id="IPR000150">
    <property type="entry name" value="Cof"/>
</dbReference>
<dbReference type="AlphaFoldDB" id="A0A376BK78"/>
<dbReference type="Gene3D" id="3.30.1240.10">
    <property type="match status" value="1"/>
</dbReference>
<dbReference type="PANTHER" id="PTHR10000:SF25">
    <property type="entry name" value="PHOSPHATASE YKRA-RELATED"/>
    <property type="match status" value="1"/>
</dbReference>
<accession>A0A376BK78</accession>
<dbReference type="InterPro" id="IPR036412">
    <property type="entry name" value="HAD-like_sf"/>
</dbReference>
<keyword evidence="2" id="KW-1185">Reference proteome</keyword>
<dbReference type="Proteomes" id="UP000254209">
    <property type="component" value="Unassembled WGS sequence"/>
</dbReference>
<keyword evidence="1" id="KW-0413">Isomerase</keyword>
<evidence type="ECO:0000313" key="1">
    <source>
        <dbReference type="EMBL" id="SSY70025.1"/>
    </source>
</evidence>
<dbReference type="SFLD" id="SFLDG01140">
    <property type="entry name" value="C2.B:_Phosphomannomutase_and_P"/>
    <property type="match status" value="1"/>
</dbReference>
<dbReference type="EMBL" id="UFSO01000002">
    <property type="protein sequence ID" value="SSY70025.1"/>
    <property type="molecule type" value="Genomic_DNA"/>
</dbReference>